<evidence type="ECO:0000313" key="12">
    <source>
        <dbReference type="Proteomes" id="UP000501534"/>
    </source>
</evidence>
<keyword evidence="4 6" id="KW-0560">Oxidoreductase</keyword>
<feature type="binding site" evidence="6 8">
    <location>
        <begin position="139"/>
        <end position="140"/>
    </location>
    <ligand>
        <name>FMN</name>
        <dbReference type="ChEBI" id="CHEBI:58210"/>
    </ligand>
</feature>
<evidence type="ECO:0000256" key="4">
    <source>
        <dbReference type="ARBA" id="ARBA00023002"/>
    </source>
</evidence>
<keyword evidence="2 6" id="KW-0285">Flavoprotein</keyword>
<organism evidence="11 12">
    <name type="scientific">Usitatibacter rugosus</name>
    <dbReference type="NCBI Taxonomy" id="2732067"/>
    <lineage>
        <taxon>Bacteria</taxon>
        <taxon>Pseudomonadati</taxon>
        <taxon>Pseudomonadota</taxon>
        <taxon>Betaproteobacteria</taxon>
        <taxon>Nitrosomonadales</taxon>
        <taxon>Usitatibacteraceae</taxon>
        <taxon>Usitatibacter</taxon>
    </lineage>
</organism>
<feature type="binding site" evidence="6 7">
    <location>
        <begin position="189"/>
        <end position="191"/>
    </location>
    <ligand>
        <name>substrate</name>
    </ligand>
</feature>
<dbReference type="InterPro" id="IPR019576">
    <property type="entry name" value="Pyridoxamine_oxidase_dimer_C"/>
</dbReference>
<name>A0A6M4GRH8_9PROT</name>
<dbReference type="PROSITE" id="PS01064">
    <property type="entry name" value="PYRIDOX_OXIDASE"/>
    <property type="match status" value="1"/>
</dbReference>
<feature type="binding site" evidence="6 8">
    <location>
        <position position="193"/>
    </location>
    <ligand>
        <name>FMN</name>
        <dbReference type="ChEBI" id="CHEBI:58210"/>
    </ligand>
</feature>
<keyword evidence="5 6" id="KW-0664">Pyridoxine biosynthesis</keyword>
<comment type="catalytic activity">
    <reaction evidence="6">
        <text>pyridoxine 5'-phosphate + O2 = pyridoxal 5'-phosphate + H2O2</text>
        <dbReference type="Rhea" id="RHEA:15149"/>
        <dbReference type="ChEBI" id="CHEBI:15379"/>
        <dbReference type="ChEBI" id="CHEBI:16240"/>
        <dbReference type="ChEBI" id="CHEBI:58589"/>
        <dbReference type="ChEBI" id="CHEBI:597326"/>
        <dbReference type="EC" id="1.4.3.5"/>
    </reaction>
</comment>
<dbReference type="NCBIfam" id="NF004231">
    <property type="entry name" value="PRK05679.1"/>
    <property type="match status" value="1"/>
</dbReference>
<dbReference type="Gene3D" id="2.30.110.10">
    <property type="entry name" value="Electron Transport, Fmn-binding Protein, Chain A"/>
    <property type="match status" value="1"/>
</dbReference>
<dbReference type="PANTHER" id="PTHR10851">
    <property type="entry name" value="PYRIDOXINE-5-PHOSPHATE OXIDASE"/>
    <property type="match status" value="1"/>
</dbReference>
<comment type="cofactor">
    <cofactor evidence="6 8">
        <name>FMN</name>
        <dbReference type="ChEBI" id="CHEBI:58210"/>
    </cofactor>
    <text evidence="6 8">Binds 1 FMN per subunit.</text>
</comment>
<evidence type="ECO:0000256" key="2">
    <source>
        <dbReference type="ARBA" id="ARBA00022630"/>
    </source>
</evidence>
<evidence type="ECO:0000256" key="5">
    <source>
        <dbReference type="ARBA" id="ARBA00023096"/>
    </source>
</evidence>
<dbReference type="KEGG" id="uru:DSM104443_00990"/>
<evidence type="ECO:0000256" key="7">
    <source>
        <dbReference type="PIRSR" id="PIRSR000190-1"/>
    </source>
</evidence>
<feature type="binding site" evidence="6 7">
    <location>
        <position position="65"/>
    </location>
    <ligand>
        <name>substrate</name>
    </ligand>
</feature>
<dbReference type="HAMAP" id="MF_01629">
    <property type="entry name" value="PdxH"/>
    <property type="match status" value="1"/>
</dbReference>
<dbReference type="Pfam" id="PF10590">
    <property type="entry name" value="PNP_phzG_C"/>
    <property type="match status" value="1"/>
</dbReference>
<feature type="domain" description="Pyridoxamine 5'-phosphate oxidase N-terminal" evidence="9">
    <location>
        <begin position="33"/>
        <end position="155"/>
    </location>
</feature>
<dbReference type="InterPro" id="IPR012349">
    <property type="entry name" value="Split_barrel_FMN-bd"/>
</dbReference>
<evidence type="ECO:0000256" key="3">
    <source>
        <dbReference type="ARBA" id="ARBA00022643"/>
    </source>
</evidence>
<evidence type="ECO:0000259" key="10">
    <source>
        <dbReference type="Pfam" id="PF10590"/>
    </source>
</evidence>
<dbReference type="UniPathway" id="UPA01068">
    <property type="reaction ID" value="UER00304"/>
</dbReference>
<proteinExistence type="inferred from homology"/>
<dbReference type="NCBIfam" id="TIGR00558">
    <property type="entry name" value="pdxH"/>
    <property type="match status" value="1"/>
</dbReference>
<dbReference type="GO" id="GO:0004733">
    <property type="term" value="F:pyridoxamine phosphate oxidase activity"/>
    <property type="evidence" value="ECO:0007669"/>
    <property type="project" value="UniProtKB-UniRule"/>
</dbReference>
<dbReference type="InterPro" id="IPR000659">
    <property type="entry name" value="Pyridox_Oxase"/>
</dbReference>
<evidence type="ECO:0000256" key="1">
    <source>
        <dbReference type="ARBA" id="ARBA00007301"/>
    </source>
</evidence>
<dbReference type="PIRSF" id="PIRSF000190">
    <property type="entry name" value="Pyd_amn-ph_oxd"/>
    <property type="match status" value="1"/>
</dbReference>
<dbReference type="GO" id="GO:0008615">
    <property type="term" value="P:pyridoxine biosynthetic process"/>
    <property type="evidence" value="ECO:0007669"/>
    <property type="project" value="UniProtKB-UniRule"/>
</dbReference>
<evidence type="ECO:0000313" key="11">
    <source>
        <dbReference type="EMBL" id="QJR09939.1"/>
    </source>
</evidence>
<feature type="binding site" evidence="6 8">
    <location>
        <position position="82"/>
    </location>
    <ligand>
        <name>FMN</name>
        <dbReference type="ChEBI" id="CHEBI:58210"/>
    </ligand>
</feature>
<sequence>MNLADLRKDYALKTLDEAAVERDPLAQFLAWLSEALTAQLPEPTAMTLSTVDERGRPAGRIVLLKGAEPEGLAFFTNYQSRKGHDLAAHPYAALTFLWKELERQVRIEGQVVKVSAADSDAYFNRRPLGSRIGALASPQSEAIENRAWLEKRWSELEDEHGLSPERPAHWGGYRVVPDAYEFWQGRPSRMHDRVAYTREGSEWRIRRLAP</sequence>
<feature type="domain" description="Pyridoxine 5'-phosphate oxidase dimerisation C-terminal" evidence="10">
    <location>
        <begin position="170"/>
        <end position="210"/>
    </location>
</feature>
<feature type="binding site" evidence="6 8">
    <location>
        <position position="81"/>
    </location>
    <ligand>
        <name>FMN</name>
        <dbReference type="ChEBI" id="CHEBI:58210"/>
    </ligand>
</feature>
<feature type="binding site" evidence="6 7">
    <location>
        <position position="122"/>
    </location>
    <ligand>
        <name>substrate</name>
    </ligand>
</feature>
<feature type="binding site" evidence="6 8">
    <location>
        <begin position="75"/>
        <end position="76"/>
    </location>
    <ligand>
        <name>FMN</name>
        <dbReference type="ChEBI" id="CHEBI:58210"/>
    </ligand>
</feature>
<evidence type="ECO:0000259" key="9">
    <source>
        <dbReference type="Pfam" id="PF01243"/>
    </source>
</evidence>
<dbReference type="EMBL" id="CP053069">
    <property type="protein sequence ID" value="QJR09939.1"/>
    <property type="molecule type" value="Genomic_DNA"/>
</dbReference>
<feature type="binding site" evidence="6 8">
    <location>
        <position position="183"/>
    </location>
    <ligand>
        <name>FMN</name>
        <dbReference type="ChEBI" id="CHEBI:58210"/>
    </ligand>
</feature>
<keyword evidence="12" id="KW-1185">Reference proteome</keyword>
<dbReference type="EC" id="1.4.3.5" evidence="6"/>
<feature type="binding site" evidence="7">
    <location>
        <begin position="7"/>
        <end position="10"/>
    </location>
    <ligand>
        <name>substrate</name>
    </ligand>
</feature>
<evidence type="ECO:0000256" key="6">
    <source>
        <dbReference type="HAMAP-Rule" id="MF_01629"/>
    </source>
</evidence>
<comment type="function">
    <text evidence="6">Catalyzes the oxidation of either pyridoxine 5'-phosphate (PNP) or pyridoxamine 5'-phosphate (PMP) into pyridoxal 5'-phosphate (PLP).</text>
</comment>
<comment type="pathway">
    <text evidence="6">Cofactor metabolism; pyridoxal 5'-phosphate salvage; pyridoxal 5'-phosphate from pyridoxamine 5'-phosphate: step 1/1.</text>
</comment>
<dbReference type="AlphaFoldDB" id="A0A6M4GRH8"/>
<dbReference type="RefSeq" id="WP_171090069.1">
    <property type="nucleotide sequence ID" value="NZ_CP053069.1"/>
</dbReference>
<comment type="similarity">
    <text evidence="1 6">Belongs to the pyridoxamine 5'-phosphate oxidase family.</text>
</comment>
<feature type="binding site" evidence="6 8">
    <location>
        <position position="104"/>
    </location>
    <ligand>
        <name>FMN</name>
        <dbReference type="ChEBI" id="CHEBI:58210"/>
    </ligand>
</feature>
<dbReference type="InterPro" id="IPR011576">
    <property type="entry name" value="Pyridox_Oxase_N"/>
</dbReference>
<dbReference type="PANTHER" id="PTHR10851:SF0">
    <property type="entry name" value="PYRIDOXINE-5'-PHOSPHATE OXIDASE"/>
    <property type="match status" value="1"/>
</dbReference>
<dbReference type="InterPro" id="IPR019740">
    <property type="entry name" value="Pyridox_Oxase_CS"/>
</dbReference>
<comment type="pathway">
    <text evidence="6">Cofactor metabolism; pyridoxal 5'-phosphate salvage; pyridoxal 5'-phosphate from pyridoxine 5'-phosphate: step 1/1.</text>
</comment>
<feature type="binding site" evidence="6 7">
    <location>
        <position position="130"/>
    </location>
    <ligand>
        <name>substrate</name>
    </ligand>
</feature>
<accession>A0A6M4GRH8</accession>
<dbReference type="Pfam" id="PF01243">
    <property type="entry name" value="PNPOx_N"/>
    <property type="match status" value="1"/>
</dbReference>
<comment type="subunit">
    <text evidence="6">Homodimer.</text>
</comment>
<gene>
    <name evidence="6 11" type="primary">pdxH</name>
    <name evidence="11" type="ORF">DSM104443_00990</name>
</gene>
<protein>
    <recommendedName>
        <fullName evidence="6">Pyridoxine/pyridoxamine 5'-phosphate oxidase</fullName>
        <ecNumber evidence="6">1.4.3.5</ecNumber>
    </recommendedName>
    <alternativeName>
        <fullName evidence="6">PNP/PMP oxidase</fullName>
        <shortName evidence="6">PNPOx</shortName>
    </alternativeName>
    <alternativeName>
        <fullName evidence="6">Pyridoxal 5'-phosphate synthase</fullName>
    </alternativeName>
</protein>
<evidence type="ECO:0000256" key="8">
    <source>
        <dbReference type="PIRSR" id="PIRSR000190-2"/>
    </source>
</evidence>
<dbReference type="SUPFAM" id="SSF50475">
    <property type="entry name" value="FMN-binding split barrel"/>
    <property type="match status" value="1"/>
</dbReference>
<dbReference type="GO" id="GO:0010181">
    <property type="term" value="F:FMN binding"/>
    <property type="evidence" value="ECO:0007669"/>
    <property type="project" value="UniProtKB-UniRule"/>
</dbReference>
<comment type="catalytic activity">
    <reaction evidence="6">
        <text>pyridoxamine 5'-phosphate + O2 + H2O = pyridoxal 5'-phosphate + H2O2 + NH4(+)</text>
        <dbReference type="Rhea" id="RHEA:15817"/>
        <dbReference type="ChEBI" id="CHEBI:15377"/>
        <dbReference type="ChEBI" id="CHEBI:15379"/>
        <dbReference type="ChEBI" id="CHEBI:16240"/>
        <dbReference type="ChEBI" id="CHEBI:28938"/>
        <dbReference type="ChEBI" id="CHEBI:58451"/>
        <dbReference type="ChEBI" id="CHEBI:597326"/>
        <dbReference type="EC" id="1.4.3.5"/>
    </reaction>
</comment>
<keyword evidence="3 6" id="KW-0288">FMN</keyword>
<dbReference type="Proteomes" id="UP000501534">
    <property type="component" value="Chromosome"/>
</dbReference>
<feature type="binding site" evidence="6 7">
    <location>
        <position position="126"/>
    </location>
    <ligand>
        <name>substrate</name>
    </ligand>
</feature>
<reference evidence="11 12" key="1">
    <citation type="submission" date="2020-04" db="EMBL/GenBank/DDBJ databases">
        <title>Usitatibacter rugosus gen. nov., sp. nov. and Usitatibacter palustris sp. nov., novel members of Usitatibacteraceae fam. nov. within the order Nitrosomonadales isolated from soil.</title>
        <authorList>
            <person name="Huber K.J."/>
            <person name="Neumann-Schaal M."/>
            <person name="Geppert A."/>
            <person name="Luckner M."/>
            <person name="Wanner G."/>
            <person name="Overmann J."/>
        </authorList>
    </citation>
    <scope>NUCLEOTIDE SEQUENCE [LARGE SCALE GENOMIC DNA]</scope>
    <source>
        <strain evidence="11 12">0125_3</strain>
    </source>
</reference>
<feature type="binding site" evidence="6 8">
    <location>
        <begin position="60"/>
        <end position="65"/>
    </location>
    <ligand>
        <name>FMN</name>
        <dbReference type="ChEBI" id="CHEBI:58210"/>
    </ligand>
</feature>